<evidence type="ECO:0000313" key="2">
    <source>
        <dbReference type="EMBL" id="CUH68676.1"/>
    </source>
</evidence>
<protein>
    <submittedName>
        <fullName evidence="2">Phage portal protein, HK97 family</fullName>
    </submittedName>
</protein>
<feature type="compositionally biased region" description="Basic and acidic residues" evidence="1">
    <location>
        <begin position="387"/>
        <end position="398"/>
    </location>
</feature>
<reference evidence="2 3" key="1">
    <citation type="submission" date="2015-09" db="EMBL/GenBank/DDBJ databases">
        <authorList>
            <consortium name="Swine Surveillance"/>
        </authorList>
    </citation>
    <scope>NUCLEOTIDE SEQUENCE [LARGE SCALE GENOMIC DNA]</scope>
    <source>
        <strain evidence="2 3">CECT 4357</strain>
    </source>
</reference>
<dbReference type="InterPro" id="IPR006427">
    <property type="entry name" value="Portal_HK97"/>
</dbReference>
<sequence>MSLLGRILGRDQAPATQRMEPPVMAAVEPSGTIAPEGWIVDGWGAGQSRVKTLPRVTPDIAQRHATVFACCNIIAGDLSKVPLNVMERNKTTGRLVPVKEHALHYLLNVESTFGVPSIMTRFNAVYSFGLRGNGYAYAPRDGGGQPLLIEYVHNDRCNILRDGRARFYDFEDGAGTLRRSPARSMVHLRYLASDGWTGRSPLSVAAESVGLALAGQEAAARTASGTQVRGAVKLEDNFADEEAKTRGIKRIRAMMNDPAAEGWPVLGANDDIITLDITAADQELLSSRKFDREQLAAIYRVPPSKLQMLEFGVKANGQQQAIDYKTDCLTHWGNMVQDFMEVGLLTRAERERGLQLVHDYDALMEATTKERYEANAKAVGGPWKTVNEMRREEGKEDIEGGDILYPPSNMTRDAGTDGSNKEADK</sequence>
<keyword evidence="3" id="KW-1185">Reference proteome</keyword>
<accession>A0A0P1FKQ0</accession>
<dbReference type="EMBL" id="CYSA01000028">
    <property type="protein sequence ID" value="CUH68676.1"/>
    <property type="molecule type" value="Genomic_DNA"/>
</dbReference>
<name>A0A0P1FKQ0_THAGE</name>
<evidence type="ECO:0000313" key="3">
    <source>
        <dbReference type="Proteomes" id="UP000051587"/>
    </source>
</evidence>
<dbReference type="STRING" id="53501.SAMN04488043_106194"/>
<dbReference type="OrthoDB" id="7592047at2"/>
<dbReference type="Proteomes" id="UP000051587">
    <property type="component" value="Unassembled WGS sequence"/>
</dbReference>
<feature type="region of interest" description="Disordered" evidence="1">
    <location>
        <begin position="387"/>
        <end position="425"/>
    </location>
</feature>
<gene>
    <name evidence="2" type="ORF">TG4357_03733</name>
</gene>
<proteinExistence type="predicted"/>
<organism evidence="2 3">
    <name type="scientific">Thalassovita gelatinovora</name>
    <name type="common">Thalassobius gelatinovorus</name>
    <dbReference type="NCBI Taxonomy" id="53501"/>
    <lineage>
        <taxon>Bacteria</taxon>
        <taxon>Pseudomonadati</taxon>
        <taxon>Pseudomonadota</taxon>
        <taxon>Alphaproteobacteria</taxon>
        <taxon>Rhodobacterales</taxon>
        <taxon>Roseobacteraceae</taxon>
        <taxon>Thalassovita</taxon>
    </lineage>
</organism>
<evidence type="ECO:0000256" key="1">
    <source>
        <dbReference type="SAM" id="MobiDB-lite"/>
    </source>
</evidence>
<dbReference type="AlphaFoldDB" id="A0A0P1FKQ0"/>
<dbReference type="Pfam" id="PF04860">
    <property type="entry name" value="Phage_portal"/>
    <property type="match status" value="1"/>
</dbReference>
<dbReference type="NCBIfam" id="TIGR01537">
    <property type="entry name" value="portal_HK97"/>
    <property type="match status" value="1"/>
</dbReference>
<dbReference type="RefSeq" id="WP_058264391.1">
    <property type="nucleotide sequence ID" value="NZ_CP051181.1"/>
</dbReference>
<dbReference type="InterPro" id="IPR006944">
    <property type="entry name" value="Phage/GTA_portal"/>
</dbReference>